<dbReference type="Gene3D" id="1.20.1050.10">
    <property type="match status" value="1"/>
</dbReference>
<dbReference type="InterPro" id="IPR050213">
    <property type="entry name" value="GST_superfamily"/>
</dbReference>
<dbReference type="SFLD" id="SFLDG00363">
    <property type="entry name" value="AMPS_(cytGST):_Alpha-__Mu-__Pi"/>
    <property type="match status" value="1"/>
</dbReference>
<organism evidence="3 4">
    <name type="scientific">Shewanella litorisediminis</name>
    <dbReference type="NCBI Taxonomy" id="1173586"/>
    <lineage>
        <taxon>Bacteria</taxon>
        <taxon>Pseudomonadati</taxon>
        <taxon>Pseudomonadota</taxon>
        <taxon>Gammaproteobacteria</taxon>
        <taxon>Alteromonadales</taxon>
        <taxon>Shewanellaceae</taxon>
        <taxon>Shewanella</taxon>
    </lineage>
</organism>
<dbReference type="PROSITE" id="PS50405">
    <property type="entry name" value="GST_CTER"/>
    <property type="match status" value="1"/>
</dbReference>
<dbReference type="InterPro" id="IPR040079">
    <property type="entry name" value="Glutathione_S-Trfase"/>
</dbReference>
<evidence type="ECO:0000259" key="1">
    <source>
        <dbReference type="PROSITE" id="PS50404"/>
    </source>
</evidence>
<dbReference type="SFLD" id="SFLDS00019">
    <property type="entry name" value="Glutathione_Transferase_(cytos"/>
    <property type="match status" value="1"/>
</dbReference>
<keyword evidence="4" id="KW-1185">Reference proteome</keyword>
<dbReference type="InterPro" id="IPR010987">
    <property type="entry name" value="Glutathione-S-Trfase_C-like"/>
</dbReference>
<sequence>MPQIKVSYFDVDGGRGEPIRIVLHAAGIPFEDFRFGYGEFAEVRKTTPLGQVPTVNIEGVQYTQSSALLRYFGKVADLYPQDAFQALLCDEIMDGCEDLTNKLVASFGLQGDALKSAREAFVAGPLPLYLGWMSQKLAAQGNYFANGKLTIADLKVFMLLRWLGSGQLDHIPADSVARIAPSLQAYAERIGAEPVISAYYQARAAK</sequence>
<dbReference type="Proteomes" id="UP000596252">
    <property type="component" value="Chromosome"/>
</dbReference>
<dbReference type="RefSeq" id="WP_203325819.1">
    <property type="nucleotide sequence ID" value="NZ_CP069213.1"/>
</dbReference>
<name>A0ABX7G4U7_9GAMM</name>
<dbReference type="CDD" id="cd03039">
    <property type="entry name" value="GST_N_Sigma_like"/>
    <property type="match status" value="1"/>
</dbReference>
<dbReference type="PANTHER" id="PTHR11571">
    <property type="entry name" value="GLUTATHIONE S-TRANSFERASE"/>
    <property type="match status" value="1"/>
</dbReference>
<gene>
    <name evidence="3" type="ORF">JQC75_01870</name>
</gene>
<evidence type="ECO:0000313" key="3">
    <source>
        <dbReference type="EMBL" id="QRH02198.1"/>
    </source>
</evidence>
<dbReference type="InterPro" id="IPR036249">
    <property type="entry name" value="Thioredoxin-like_sf"/>
</dbReference>
<dbReference type="PROSITE" id="PS50404">
    <property type="entry name" value="GST_NTER"/>
    <property type="match status" value="1"/>
</dbReference>
<dbReference type="SFLD" id="SFLDG01205">
    <property type="entry name" value="AMPS.1"/>
    <property type="match status" value="1"/>
</dbReference>
<dbReference type="EMBL" id="CP069213">
    <property type="protein sequence ID" value="QRH02198.1"/>
    <property type="molecule type" value="Genomic_DNA"/>
</dbReference>
<dbReference type="InterPro" id="IPR004045">
    <property type="entry name" value="Glutathione_S-Trfase_N"/>
</dbReference>
<dbReference type="SUPFAM" id="SSF47616">
    <property type="entry name" value="GST C-terminal domain-like"/>
    <property type="match status" value="1"/>
</dbReference>
<dbReference type="InterPro" id="IPR004046">
    <property type="entry name" value="GST_C"/>
</dbReference>
<dbReference type="SUPFAM" id="SSF52833">
    <property type="entry name" value="Thioredoxin-like"/>
    <property type="match status" value="1"/>
</dbReference>
<evidence type="ECO:0000259" key="2">
    <source>
        <dbReference type="PROSITE" id="PS50405"/>
    </source>
</evidence>
<feature type="domain" description="GST N-terminal" evidence="1">
    <location>
        <begin position="3"/>
        <end position="80"/>
    </location>
</feature>
<dbReference type="Gene3D" id="3.40.30.10">
    <property type="entry name" value="Glutaredoxin"/>
    <property type="match status" value="1"/>
</dbReference>
<feature type="domain" description="GST C-terminal" evidence="2">
    <location>
        <begin position="82"/>
        <end position="206"/>
    </location>
</feature>
<proteinExistence type="predicted"/>
<reference evidence="3 4" key="1">
    <citation type="journal article" date="2012" name="Antonie Van Leeuwenhoek">
        <title>Shewanella litorisediminis sp. nov., a gammaproteobacterium isolated from a tidal flat sediment.</title>
        <authorList>
            <person name="Lee M.H."/>
            <person name="Yoon J.H."/>
        </authorList>
    </citation>
    <scope>NUCLEOTIDE SEQUENCE [LARGE SCALE GENOMIC DNA]</scope>
    <source>
        <strain evidence="3 4">SMK1-12</strain>
    </source>
</reference>
<dbReference type="InterPro" id="IPR036282">
    <property type="entry name" value="Glutathione-S-Trfase_C_sf"/>
</dbReference>
<accession>A0ABX7G4U7</accession>
<evidence type="ECO:0000313" key="4">
    <source>
        <dbReference type="Proteomes" id="UP000596252"/>
    </source>
</evidence>
<protein>
    <submittedName>
        <fullName evidence="3">Glutathione S-transferase family protein</fullName>
    </submittedName>
</protein>
<dbReference type="Pfam" id="PF14497">
    <property type="entry name" value="GST_C_3"/>
    <property type="match status" value="1"/>
</dbReference>